<accession>A0ABU9GKT7</accession>
<feature type="non-terminal residue" evidence="1">
    <location>
        <position position="1"/>
    </location>
</feature>
<dbReference type="RefSeq" id="WP_341543010.1">
    <property type="nucleotide sequence ID" value="NZ_JBAKAP010000136.1"/>
</dbReference>
<evidence type="ECO:0000313" key="1">
    <source>
        <dbReference type="EMBL" id="MEL0618732.1"/>
    </source>
</evidence>
<reference evidence="1 2" key="1">
    <citation type="submission" date="2024-02" db="EMBL/GenBank/DDBJ databases">
        <title>Bacteria isolated from the canopy kelp, Nereocystis luetkeana.</title>
        <authorList>
            <person name="Pfister C.A."/>
            <person name="Younker I.T."/>
            <person name="Light S.H."/>
        </authorList>
    </citation>
    <scope>NUCLEOTIDE SEQUENCE [LARGE SCALE GENOMIC DNA]</scope>
    <source>
        <strain evidence="1 2">TI.5.07</strain>
    </source>
</reference>
<name>A0ABU9GKT7_COBMA</name>
<gene>
    <name evidence="1" type="ORF">V6243_18105</name>
</gene>
<proteinExistence type="predicted"/>
<organism evidence="1 2">
    <name type="scientific">Cobetia marina</name>
    <name type="common">Deleya marina</name>
    <dbReference type="NCBI Taxonomy" id="28258"/>
    <lineage>
        <taxon>Bacteria</taxon>
        <taxon>Pseudomonadati</taxon>
        <taxon>Pseudomonadota</taxon>
        <taxon>Gammaproteobacteria</taxon>
        <taxon>Oceanospirillales</taxon>
        <taxon>Halomonadaceae</taxon>
        <taxon>Cobetia</taxon>
    </lineage>
</organism>
<dbReference type="Proteomes" id="UP001378242">
    <property type="component" value="Unassembled WGS sequence"/>
</dbReference>
<evidence type="ECO:0000313" key="2">
    <source>
        <dbReference type="Proteomes" id="UP001378242"/>
    </source>
</evidence>
<protein>
    <submittedName>
        <fullName evidence="1">Uncharacterized protein</fullName>
    </submittedName>
</protein>
<sequence length="74" mass="8109">RLGQTLKGGLDKAREHYRGALAPLTANTDFGDFNFYTPARFDANLAKGSVVVQPFWRRREQGGQICVAEPLSAG</sequence>
<feature type="non-terminal residue" evidence="1">
    <location>
        <position position="74"/>
    </location>
</feature>
<dbReference type="EMBL" id="JBAKAP010000136">
    <property type="protein sequence ID" value="MEL0618732.1"/>
    <property type="molecule type" value="Genomic_DNA"/>
</dbReference>
<keyword evidence="2" id="KW-1185">Reference proteome</keyword>
<comment type="caution">
    <text evidence="1">The sequence shown here is derived from an EMBL/GenBank/DDBJ whole genome shotgun (WGS) entry which is preliminary data.</text>
</comment>